<dbReference type="GO" id="GO:0005524">
    <property type="term" value="F:ATP binding"/>
    <property type="evidence" value="ECO:0007669"/>
    <property type="project" value="UniProtKB-KW"/>
</dbReference>
<evidence type="ECO:0000313" key="8">
    <source>
        <dbReference type="EMBL" id="ERF60006.1"/>
    </source>
</evidence>
<keyword evidence="5" id="KW-0547">Nucleotide-binding</keyword>
<dbReference type="NCBIfam" id="TIGR01087">
    <property type="entry name" value="murD"/>
    <property type="match status" value="1"/>
</dbReference>
<dbReference type="OrthoDB" id="9809796at2"/>
<keyword evidence="3" id="KW-0963">Cytoplasm</keyword>
<dbReference type="GO" id="GO:0009252">
    <property type="term" value="P:peptidoglycan biosynthetic process"/>
    <property type="evidence" value="ECO:0007669"/>
    <property type="project" value="UniProtKB-UniPathway"/>
</dbReference>
<evidence type="ECO:0000313" key="11">
    <source>
        <dbReference type="Proteomes" id="UP000016646"/>
    </source>
</evidence>
<organism evidence="8 10">
    <name type="scientific">Treponema socranskii subsp. socranskii VPI DR56BR1116 = ATCC 35536</name>
    <dbReference type="NCBI Taxonomy" id="1125725"/>
    <lineage>
        <taxon>Bacteria</taxon>
        <taxon>Pseudomonadati</taxon>
        <taxon>Spirochaetota</taxon>
        <taxon>Spirochaetia</taxon>
        <taxon>Spirochaetales</taxon>
        <taxon>Treponemataceae</taxon>
        <taxon>Treponema</taxon>
    </lineage>
</organism>
<evidence type="ECO:0000259" key="7">
    <source>
        <dbReference type="Pfam" id="PF08245"/>
    </source>
</evidence>
<dbReference type="Proteomes" id="UP000016412">
    <property type="component" value="Unassembled WGS sequence"/>
</dbReference>
<comment type="subcellular location">
    <subcellularLocation>
        <location evidence="1">Cytoplasm</location>
    </subcellularLocation>
</comment>
<dbReference type="STRING" id="1125725.HMPREF1325_1152"/>
<keyword evidence="11" id="KW-1185">Reference proteome</keyword>
<dbReference type="EMBL" id="AVQI01000056">
    <property type="protein sequence ID" value="ERK01469.1"/>
    <property type="molecule type" value="Genomic_DNA"/>
</dbReference>
<dbReference type="GO" id="GO:0008764">
    <property type="term" value="F:UDP-N-acetylmuramoylalanine-D-glutamate ligase activity"/>
    <property type="evidence" value="ECO:0007669"/>
    <property type="project" value="UniProtKB-EC"/>
</dbReference>
<accession>U1FKU4</accession>
<protein>
    <submittedName>
        <fullName evidence="8">UDP-N-acetylmuramoyl-L-alanine--D-glutamate ligase</fullName>
        <ecNumber evidence="8">6.3.2.9</ecNumber>
    </submittedName>
</protein>
<evidence type="ECO:0000256" key="6">
    <source>
        <dbReference type="ARBA" id="ARBA00022840"/>
    </source>
</evidence>
<dbReference type="PANTHER" id="PTHR43692">
    <property type="entry name" value="UDP-N-ACETYLMURAMOYLALANINE--D-GLUTAMATE LIGASE"/>
    <property type="match status" value="1"/>
</dbReference>
<dbReference type="UniPathway" id="UPA00219"/>
<gene>
    <name evidence="8" type="primary">murD</name>
    <name evidence="9" type="ORF">HMPREF0860_1402</name>
    <name evidence="8" type="ORF">HMPREF1325_1152</name>
</gene>
<evidence type="ECO:0000256" key="3">
    <source>
        <dbReference type="ARBA" id="ARBA00022490"/>
    </source>
</evidence>
<dbReference type="InterPro" id="IPR036565">
    <property type="entry name" value="Mur-like_cat_sf"/>
</dbReference>
<dbReference type="GO" id="GO:0008360">
    <property type="term" value="P:regulation of cell shape"/>
    <property type="evidence" value="ECO:0007669"/>
    <property type="project" value="InterPro"/>
</dbReference>
<dbReference type="Gene3D" id="3.40.50.720">
    <property type="entry name" value="NAD(P)-binding Rossmann-like Domain"/>
    <property type="match status" value="1"/>
</dbReference>
<dbReference type="eggNOG" id="COG0771">
    <property type="taxonomic scope" value="Bacteria"/>
</dbReference>
<dbReference type="Pfam" id="PF08245">
    <property type="entry name" value="Mur_ligase_M"/>
    <property type="match status" value="1"/>
</dbReference>
<dbReference type="RefSeq" id="WP_021330971.1">
    <property type="nucleotide sequence ID" value="NZ_AUZJ01000050.1"/>
</dbReference>
<dbReference type="Gene3D" id="3.40.1190.10">
    <property type="entry name" value="Mur-like, catalytic domain"/>
    <property type="match status" value="1"/>
</dbReference>
<reference evidence="10 11" key="1">
    <citation type="submission" date="2013-08" db="EMBL/GenBank/DDBJ databases">
        <authorList>
            <person name="Durkin A.S."/>
            <person name="Haft D.R."/>
            <person name="McCorrison J."/>
            <person name="Torralba M."/>
            <person name="Gillis M."/>
            <person name="Haft D.H."/>
            <person name="Methe B."/>
            <person name="Sutton G."/>
            <person name="Nelson K.E."/>
        </authorList>
    </citation>
    <scope>NUCLEOTIDE SEQUENCE [LARGE SCALE GENOMIC DNA]</scope>
    <source>
        <strain evidence="9 11">ATCC 35536</strain>
        <strain evidence="8 10">VPI DR56BR1116</strain>
    </source>
</reference>
<dbReference type="Gene3D" id="3.90.190.20">
    <property type="entry name" value="Mur ligase, C-terminal domain"/>
    <property type="match status" value="1"/>
</dbReference>
<dbReference type="GO" id="GO:0051301">
    <property type="term" value="P:cell division"/>
    <property type="evidence" value="ECO:0007669"/>
    <property type="project" value="InterPro"/>
</dbReference>
<evidence type="ECO:0000313" key="9">
    <source>
        <dbReference type="EMBL" id="ERK01469.1"/>
    </source>
</evidence>
<dbReference type="InterPro" id="IPR013221">
    <property type="entry name" value="Mur_ligase_cen"/>
</dbReference>
<name>U1FKU4_TRESO</name>
<keyword evidence="4 8" id="KW-0436">Ligase</keyword>
<evidence type="ECO:0000256" key="2">
    <source>
        <dbReference type="ARBA" id="ARBA00004752"/>
    </source>
</evidence>
<feature type="domain" description="Mur ligase central" evidence="7">
    <location>
        <begin position="140"/>
        <end position="253"/>
    </location>
</feature>
<dbReference type="PANTHER" id="PTHR43692:SF1">
    <property type="entry name" value="UDP-N-ACETYLMURAMOYLALANINE--D-GLUTAMATE LIGASE"/>
    <property type="match status" value="1"/>
</dbReference>
<dbReference type="EMBL" id="AUZJ01000050">
    <property type="protein sequence ID" value="ERF60006.1"/>
    <property type="molecule type" value="Genomic_DNA"/>
</dbReference>
<sequence length="516" mass="56594">MNSKSTIVGPHVYPEGCVFSSLADIKNKHITVMGLGLNGGGEAAVRFFLKYGAYVVATDMKTARELKPTVDSLNNDASLNRTRLTYRLGEHRLDDFRFADCVIKNPGVKYEGNAYLACAKAIETDMSIFLAFTKAPIIAVTGSKGKSSTASAIYFGLSQAGLMAFLGGNITVSPLSFLEKTNETTPVVLELSSWQLADLRGRKLLKPRISLITKIVPDHQNWYGDMASYVADKRLIYADQEKNNCSIFDADADDKETPEPEAGLSWGDFFARESKATVFRYSVRALPAGVYGAWQDTDTDGKFLGRARLPGNDMPVTLLRSVSVPGRHMRANVLNAALVMALSGIGAQNISNILSRWKGIPHRLQYFHVWKQKNMRFHFYNDSCATVPEATAAAVRSFKAPVILIAGGTDKGLGQNALSEALSHDAQKRVKALYLLSGTATDKLTELLRASRIPFYGPYDSLGELLGALKANECADDEREANEVVLFSPGATSFGMFTNEFERGSKFMEEVKRIFP</sequence>
<dbReference type="EC" id="6.3.2.9" evidence="8"/>
<dbReference type="PATRIC" id="fig|1125725.3.peg.1996"/>
<evidence type="ECO:0000256" key="1">
    <source>
        <dbReference type="ARBA" id="ARBA00004496"/>
    </source>
</evidence>
<dbReference type="SUPFAM" id="SSF53244">
    <property type="entry name" value="MurD-like peptide ligases, peptide-binding domain"/>
    <property type="match status" value="1"/>
</dbReference>
<comment type="caution">
    <text evidence="8">The sequence shown here is derived from an EMBL/GenBank/DDBJ whole genome shotgun (WGS) entry which is preliminary data.</text>
</comment>
<comment type="pathway">
    <text evidence="2">Cell wall biogenesis; peptidoglycan biosynthesis.</text>
</comment>
<dbReference type="SUPFAM" id="SSF53623">
    <property type="entry name" value="MurD-like peptide ligases, catalytic domain"/>
    <property type="match status" value="1"/>
</dbReference>
<evidence type="ECO:0000313" key="10">
    <source>
        <dbReference type="Proteomes" id="UP000016412"/>
    </source>
</evidence>
<evidence type="ECO:0000256" key="4">
    <source>
        <dbReference type="ARBA" id="ARBA00022598"/>
    </source>
</evidence>
<dbReference type="GO" id="GO:0005737">
    <property type="term" value="C:cytoplasm"/>
    <property type="evidence" value="ECO:0007669"/>
    <property type="project" value="UniProtKB-SubCell"/>
</dbReference>
<dbReference type="InterPro" id="IPR036615">
    <property type="entry name" value="Mur_ligase_C_dom_sf"/>
</dbReference>
<evidence type="ECO:0000256" key="5">
    <source>
        <dbReference type="ARBA" id="ARBA00022741"/>
    </source>
</evidence>
<dbReference type="Proteomes" id="UP000016646">
    <property type="component" value="Unassembled WGS sequence"/>
</dbReference>
<proteinExistence type="predicted"/>
<keyword evidence="6" id="KW-0067">ATP-binding</keyword>
<dbReference type="AlphaFoldDB" id="U1FKU4"/>
<dbReference type="InterPro" id="IPR005762">
    <property type="entry name" value="MurD"/>
</dbReference>